<feature type="transmembrane region" description="Helical" evidence="1">
    <location>
        <begin position="359"/>
        <end position="381"/>
    </location>
</feature>
<dbReference type="Pfam" id="PF07690">
    <property type="entry name" value="MFS_1"/>
    <property type="match status" value="1"/>
</dbReference>
<evidence type="ECO:0000313" key="3">
    <source>
        <dbReference type="Proteomes" id="UP000677152"/>
    </source>
</evidence>
<dbReference type="InterPro" id="IPR011701">
    <property type="entry name" value="MFS"/>
</dbReference>
<feature type="transmembrane region" description="Helical" evidence="1">
    <location>
        <begin position="168"/>
        <end position="187"/>
    </location>
</feature>
<dbReference type="AlphaFoldDB" id="A0AA45R1H9"/>
<dbReference type="InterPro" id="IPR036259">
    <property type="entry name" value="MFS_trans_sf"/>
</dbReference>
<feature type="transmembrane region" description="Helical" evidence="1">
    <location>
        <begin position="77"/>
        <end position="95"/>
    </location>
</feature>
<feature type="transmembrane region" description="Helical" evidence="1">
    <location>
        <begin position="270"/>
        <end position="288"/>
    </location>
</feature>
<accession>A0AA45R1H9</accession>
<proteinExistence type="predicted"/>
<feature type="transmembrane region" description="Helical" evidence="1">
    <location>
        <begin position="244"/>
        <end position="263"/>
    </location>
</feature>
<feature type="transmembrane region" description="Helical" evidence="1">
    <location>
        <begin position="48"/>
        <end position="70"/>
    </location>
</feature>
<dbReference type="EMBL" id="CP073249">
    <property type="protein sequence ID" value="QUF01727.1"/>
    <property type="molecule type" value="Genomic_DNA"/>
</dbReference>
<keyword evidence="1" id="KW-1133">Transmembrane helix</keyword>
<dbReference type="Proteomes" id="UP000677152">
    <property type="component" value="Chromosome"/>
</dbReference>
<feature type="transmembrane region" description="Helical" evidence="1">
    <location>
        <begin position="20"/>
        <end position="42"/>
    </location>
</feature>
<dbReference type="Gene3D" id="1.20.1250.20">
    <property type="entry name" value="MFS general substrate transporter like domains"/>
    <property type="match status" value="1"/>
</dbReference>
<gene>
    <name evidence="2" type="ORF">KCV87_19420</name>
</gene>
<keyword evidence="1" id="KW-0812">Transmembrane</keyword>
<feature type="transmembrane region" description="Helical" evidence="1">
    <location>
        <begin position="211"/>
        <end position="232"/>
    </location>
</feature>
<name>A0AA45R1H9_9PSEU</name>
<feature type="transmembrane region" description="Helical" evidence="1">
    <location>
        <begin position="101"/>
        <end position="119"/>
    </location>
</feature>
<evidence type="ECO:0000313" key="2">
    <source>
        <dbReference type="EMBL" id="QUF01727.1"/>
    </source>
</evidence>
<evidence type="ECO:0000256" key="1">
    <source>
        <dbReference type="SAM" id="Phobius"/>
    </source>
</evidence>
<sequence length="392" mass="39545">MSLNAYRSVLRTPQVVPTMLVVLLARIPITGVGMTLTMHVLLALDHGYAAAGLVGMAATAGSAIGSPLLGRMLDRRGLRAVVGVSIVVEALFWLTAPLLSYPALLVTAFLSSLAALPVMSLGRQALTALVPESGRRTALALDSMAVELAFMAGPALGVFLGTHWTGRPAMWVIGTAVVLSGLLLWAVDPPLRAGGAAPGGQAPRGWLDRRLVGVLISAGGATFLLTGVELATVAQMRAQGLTEWTGAAIVVMCAASLVGGFWYGGFERPVPVWALMAGMGVLTLPLVLAGGSPWLLGPALALSSFLCAPTLTATGEAITTMAPEGARGTALGLQGAAFTLGSALGQPVAGWAIDGVGPSAGFAVAALGSLAIAGLVVLLGVRGRTPEPVVAG</sequence>
<dbReference type="SUPFAM" id="SSF103473">
    <property type="entry name" value="MFS general substrate transporter"/>
    <property type="match status" value="1"/>
</dbReference>
<dbReference type="GO" id="GO:0022857">
    <property type="term" value="F:transmembrane transporter activity"/>
    <property type="evidence" value="ECO:0007669"/>
    <property type="project" value="InterPro"/>
</dbReference>
<reference evidence="2" key="1">
    <citation type="submission" date="2021-04" db="EMBL/GenBank/DDBJ databases">
        <title>Genomic sequence of Actinosynnema pretiosum subsp. pretiosum ATCC 31280 (C-14919).</title>
        <authorList>
            <person name="Bai L."/>
            <person name="Wang X."/>
            <person name="Xiao Y."/>
        </authorList>
    </citation>
    <scope>NUCLEOTIDE SEQUENCE</scope>
    <source>
        <strain evidence="2">ATCC 31280</strain>
    </source>
</reference>
<keyword evidence="1" id="KW-0472">Membrane</keyword>
<feature type="transmembrane region" description="Helical" evidence="1">
    <location>
        <begin position="139"/>
        <end position="162"/>
    </location>
</feature>
<dbReference type="PANTHER" id="PTHR23542">
    <property type="match status" value="1"/>
</dbReference>
<protein>
    <submittedName>
        <fullName evidence="2">MFS transporter</fullName>
    </submittedName>
</protein>
<organism evidence="2 3">
    <name type="scientific">Actinosynnema pretiosum subsp. pretiosum</name>
    <dbReference type="NCBI Taxonomy" id="103721"/>
    <lineage>
        <taxon>Bacteria</taxon>
        <taxon>Bacillati</taxon>
        <taxon>Actinomycetota</taxon>
        <taxon>Actinomycetes</taxon>
        <taxon>Pseudonocardiales</taxon>
        <taxon>Pseudonocardiaceae</taxon>
        <taxon>Actinosynnema</taxon>
    </lineage>
</organism>
<dbReference type="PANTHER" id="PTHR23542:SF1">
    <property type="entry name" value="MAJOR FACILITATOR SUPERFAMILY (MFS) PROFILE DOMAIN-CONTAINING PROTEIN"/>
    <property type="match status" value="1"/>
</dbReference>